<keyword evidence="9" id="KW-1185">Reference proteome</keyword>
<proteinExistence type="inferred from homology"/>
<evidence type="ECO:0000256" key="6">
    <source>
        <dbReference type="SAM" id="Phobius"/>
    </source>
</evidence>
<dbReference type="Pfam" id="PF00892">
    <property type="entry name" value="EamA"/>
    <property type="match status" value="2"/>
</dbReference>
<keyword evidence="5 6" id="KW-0472">Membrane</keyword>
<keyword evidence="3 6" id="KW-0812">Transmembrane</keyword>
<feature type="transmembrane region" description="Helical" evidence="6">
    <location>
        <begin position="70"/>
        <end position="92"/>
    </location>
</feature>
<feature type="transmembrane region" description="Helical" evidence="6">
    <location>
        <begin position="40"/>
        <end position="58"/>
    </location>
</feature>
<feature type="transmembrane region" description="Helical" evidence="6">
    <location>
        <begin position="252"/>
        <end position="271"/>
    </location>
</feature>
<accession>A0ABR5AC60</accession>
<dbReference type="InterPro" id="IPR050638">
    <property type="entry name" value="AA-Vitamin_Transporters"/>
</dbReference>
<dbReference type="RefSeq" id="WP_041050816.1">
    <property type="nucleotide sequence ID" value="NZ_JXAK01000056.1"/>
</dbReference>
<evidence type="ECO:0000256" key="1">
    <source>
        <dbReference type="ARBA" id="ARBA00004127"/>
    </source>
</evidence>
<dbReference type="InterPro" id="IPR037185">
    <property type="entry name" value="EmrE-like"/>
</dbReference>
<feature type="transmembrane region" description="Helical" evidence="6">
    <location>
        <begin position="188"/>
        <end position="210"/>
    </location>
</feature>
<evidence type="ECO:0000313" key="8">
    <source>
        <dbReference type="EMBL" id="KIL38614.1"/>
    </source>
</evidence>
<feature type="domain" description="EamA" evidence="7">
    <location>
        <begin position="11"/>
        <end position="143"/>
    </location>
</feature>
<dbReference type="Proteomes" id="UP000031967">
    <property type="component" value="Unassembled WGS sequence"/>
</dbReference>
<organism evidence="8 9">
    <name type="scientific">Gordoniibacillus kamchatkensis</name>
    <dbReference type="NCBI Taxonomy" id="1590651"/>
    <lineage>
        <taxon>Bacteria</taxon>
        <taxon>Bacillati</taxon>
        <taxon>Bacillota</taxon>
        <taxon>Bacilli</taxon>
        <taxon>Bacillales</taxon>
        <taxon>Paenibacillaceae</taxon>
        <taxon>Gordoniibacillus</taxon>
    </lineage>
</organism>
<dbReference type="InterPro" id="IPR000620">
    <property type="entry name" value="EamA_dom"/>
</dbReference>
<evidence type="ECO:0000256" key="4">
    <source>
        <dbReference type="ARBA" id="ARBA00022989"/>
    </source>
</evidence>
<evidence type="ECO:0000313" key="9">
    <source>
        <dbReference type="Proteomes" id="UP000031967"/>
    </source>
</evidence>
<dbReference type="PANTHER" id="PTHR32322">
    <property type="entry name" value="INNER MEMBRANE TRANSPORTER"/>
    <property type="match status" value="1"/>
</dbReference>
<feature type="transmembrane region" description="Helical" evidence="6">
    <location>
        <begin position="127"/>
        <end position="145"/>
    </location>
</feature>
<feature type="transmembrane region" description="Helical" evidence="6">
    <location>
        <begin position="157"/>
        <end position="176"/>
    </location>
</feature>
<dbReference type="SUPFAM" id="SSF103481">
    <property type="entry name" value="Multidrug resistance efflux transporter EmrE"/>
    <property type="match status" value="2"/>
</dbReference>
<dbReference type="Gene3D" id="1.10.3730.20">
    <property type="match status" value="2"/>
</dbReference>
<gene>
    <name evidence="8" type="ORF">SD70_25320</name>
</gene>
<protein>
    <recommendedName>
        <fullName evidence="7">EamA domain-containing protein</fullName>
    </recommendedName>
</protein>
<comment type="caution">
    <text evidence="8">The sequence shown here is derived from an EMBL/GenBank/DDBJ whole genome shotgun (WGS) entry which is preliminary data.</text>
</comment>
<dbReference type="EMBL" id="JXAK01000056">
    <property type="protein sequence ID" value="KIL38614.1"/>
    <property type="molecule type" value="Genomic_DNA"/>
</dbReference>
<comment type="subcellular location">
    <subcellularLocation>
        <location evidence="1">Endomembrane system</location>
        <topology evidence="1">Multi-pass membrane protein</topology>
    </subcellularLocation>
</comment>
<evidence type="ECO:0000259" key="7">
    <source>
        <dbReference type="Pfam" id="PF00892"/>
    </source>
</evidence>
<sequence length="305" mass="32495">MDRTMKHKGWYWAIAALILFQSSDVSLRLASVQTQFAVGTVLQATPLMLVALAAAVRHRIKFRAGLPGRAWSINAAYGLLQFCIGNLLFYAAVQQGGLSIASPAVQSQAIWAVVLGGLFLRERISRMMIGGITLFVAGLILLSWFKSSGASVSGTHLWGLITGILGGLAWAGASAVQSSQLRQKVPLSYILAAGSAAGVMCLHVFILFCYGPSVWATVGADGALKVLAAGCFNGLAVWCISQALRFVEISKIIPVISLSIVLNTLIGGFWFGEYVNFGSIAGMLIVFCGVILVQEPKPRGEFKQI</sequence>
<reference evidence="8 9" key="1">
    <citation type="submission" date="2014-12" db="EMBL/GenBank/DDBJ databases">
        <title>Draft genome sequence of Paenibacillus kamchatkensis strain B-2647.</title>
        <authorList>
            <person name="Karlyshev A.V."/>
            <person name="Kudryashova E.B."/>
        </authorList>
    </citation>
    <scope>NUCLEOTIDE SEQUENCE [LARGE SCALE GENOMIC DNA]</scope>
    <source>
        <strain evidence="8 9">VKM B-2647</strain>
    </source>
</reference>
<feature type="domain" description="EamA" evidence="7">
    <location>
        <begin position="157"/>
        <end position="293"/>
    </location>
</feature>
<dbReference type="PANTHER" id="PTHR32322:SF2">
    <property type="entry name" value="EAMA DOMAIN-CONTAINING PROTEIN"/>
    <property type="match status" value="1"/>
</dbReference>
<comment type="similarity">
    <text evidence="2">Belongs to the EamA transporter family.</text>
</comment>
<feature type="transmembrane region" description="Helical" evidence="6">
    <location>
        <begin position="222"/>
        <end position="240"/>
    </location>
</feature>
<feature type="transmembrane region" description="Helical" evidence="6">
    <location>
        <begin position="98"/>
        <end position="120"/>
    </location>
</feature>
<feature type="transmembrane region" description="Helical" evidence="6">
    <location>
        <begin position="277"/>
        <end position="293"/>
    </location>
</feature>
<keyword evidence="4 6" id="KW-1133">Transmembrane helix</keyword>
<evidence type="ECO:0000256" key="3">
    <source>
        <dbReference type="ARBA" id="ARBA00022692"/>
    </source>
</evidence>
<evidence type="ECO:0000256" key="5">
    <source>
        <dbReference type="ARBA" id="ARBA00023136"/>
    </source>
</evidence>
<name>A0ABR5AC60_9BACL</name>
<evidence type="ECO:0000256" key="2">
    <source>
        <dbReference type="ARBA" id="ARBA00007362"/>
    </source>
</evidence>